<keyword evidence="8" id="KW-1185">Reference proteome</keyword>
<feature type="repeat" description="WD" evidence="3">
    <location>
        <begin position="586"/>
        <end position="627"/>
    </location>
</feature>
<feature type="repeat" description="WD" evidence="3">
    <location>
        <begin position="1163"/>
        <end position="1204"/>
    </location>
</feature>
<name>A0A139X0S9_9CYAN</name>
<dbReference type="InterPro" id="IPR036322">
    <property type="entry name" value="WD40_repeat_dom_sf"/>
</dbReference>
<proteinExistence type="predicted"/>
<keyword evidence="2" id="KW-0677">Repeat</keyword>
<dbReference type="PANTHER" id="PTHR19848:SF8">
    <property type="entry name" value="F-BOX AND WD REPEAT DOMAIN CONTAINING 7"/>
    <property type="match status" value="1"/>
</dbReference>
<feature type="repeat" description="WD" evidence="3">
    <location>
        <begin position="677"/>
        <end position="724"/>
    </location>
</feature>
<keyword evidence="1 3" id="KW-0853">WD repeat</keyword>
<dbReference type="InterPro" id="IPR058651">
    <property type="entry name" value="HTH_VMAP-M9"/>
</dbReference>
<dbReference type="InterPro" id="IPR001680">
    <property type="entry name" value="WD40_rpt"/>
</dbReference>
<dbReference type="CDD" id="cd00200">
    <property type="entry name" value="WD40"/>
    <property type="match status" value="3"/>
</dbReference>
<evidence type="ECO:0000259" key="5">
    <source>
        <dbReference type="Pfam" id="PF00931"/>
    </source>
</evidence>
<dbReference type="InterPro" id="IPR015943">
    <property type="entry name" value="WD40/YVTN_repeat-like_dom_sf"/>
</dbReference>
<evidence type="ECO:0000256" key="3">
    <source>
        <dbReference type="PROSITE-ProRule" id="PRU00221"/>
    </source>
</evidence>
<evidence type="ECO:0000313" key="7">
    <source>
        <dbReference type="EMBL" id="KYC38311.1"/>
    </source>
</evidence>
<feature type="repeat" description="WD" evidence="3">
    <location>
        <begin position="1024"/>
        <end position="1072"/>
    </location>
</feature>
<dbReference type="SUPFAM" id="SSF141571">
    <property type="entry name" value="Pentapeptide repeat-like"/>
    <property type="match status" value="1"/>
</dbReference>
<dbReference type="SUPFAM" id="SSF52540">
    <property type="entry name" value="P-loop containing nucleoside triphosphate hydrolases"/>
    <property type="match status" value="1"/>
</dbReference>
<feature type="repeat" description="WD" evidence="3">
    <location>
        <begin position="982"/>
        <end position="1023"/>
    </location>
</feature>
<dbReference type="Gene3D" id="3.40.50.300">
    <property type="entry name" value="P-loop containing nucleotide triphosphate hydrolases"/>
    <property type="match status" value="1"/>
</dbReference>
<dbReference type="PRINTS" id="PR00364">
    <property type="entry name" value="DISEASERSIST"/>
</dbReference>
<dbReference type="RefSeq" id="WP_066613171.1">
    <property type="nucleotide sequence ID" value="NZ_KQ976354.1"/>
</dbReference>
<dbReference type="InterPro" id="IPR019775">
    <property type="entry name" value="WD40_repeat_CS"/>
</dbReference>
<dbReference type="InterPro" id="IPR027417">
    <property type="entry name" value="P-loop_NTPase"/>
</dbReference>
<evidence type="ECO:0000256" key="4">
    <source>
        <dbReference type="SAM" id="MobiDB-lite"/>
    </source>
</evidence>
<feature type="repeat" description="WD" evidence="3">
    <location>
        <begin position="725"/>
        <end position="766"/>
    </location>
</feature>
<dbReference type="InterPro" id="IPR011047">
    <property type="entry name" value="Quinoprotein_ADH-like_sf"/>
</dbReference>
<feature type="repeat" description="WD" evidence="3">
    <location>
        <begin position="898"/>
        <end position="939"/>
    </location>
</feature>
<feature type="repeat" description="WD" evidence="3">
    <location>
        <begin position="851"/>
        <end position="897"/>
    </location>
</feature>
<comment type="caution">
    <text evidence="7">The sequence shown here is derived from an EMBL/GenBank/DDBJ whole genome shotgun (WGS) entry which is preliminary data.</text>
</comment>
<dbReference type="InterPro" id="IPR020472">
    <property type="entry name" value="WD40_PAC1"/>
</dbReference>
<dbReference type="PROSITE" id="PS50082">
    <property type="entry name" value="WD_REPEATS_2"/>
    <property type="match status" value="14"/>
</dbReference>
<dbReference type="PANTHER" id="PTHR19848">
    <property type="entry name" value="WD40 REPEAT PROTEIN"/>
    <property type="match status" value="1"/>
</dbReference>
<gene>
    <name evidence="7" type="ORF">WA1_38945</name>
</gene>
<organism evidence="7 8">
    <name type="scientific">Scytonema hofmannii PCC 7110</name>
    <dbReference type="NCBI Taxonomy" id="128403"/>
    <lineage>
        <taxon>Bacteria</taxon>
        <taxon>Bacillati</taxon>
        <taxon>Cyanobacteriota</taxon>
        <taxon>Cyanophyceae</taxon>
        <taxon>Nostocales</taxon>
        <taxon>Scytonemataceae</taxon>
        <taxon>Scytonema</taxon>
    </lineage>
</organism>
<feature type="repeat" description="WD" evidence="3">
    <location>
        <begin position="809"/>
        <end position="850"/>
    </location>
</feature>
<dbReference type="Pfam" id="PF26355">
    <property type="entry name" value="HTH_VMAP-M9"/>
    <property type="match status" value="1"/>
</dbReference>
<dbReference type="Proteomes" id="UP000076925">
    <property type="component" value="Unassembled WGS sequence"/>
</dbReference>
<evidence type="ECO:0000313" key="8">
    <source>
        <dbReference type="Proteomes" id="UP000076925"/>
    </source>
</evidence>
<dbReference type="PRINTS" id="PR00320">
    <property type="entry name" value="GPROTEINBRPT"/>
</dbReference>
<feature type="repeat" description="WD" evidence="3">
    <location>
        <begin position="1139"/>
        <end position="1162"/>
    </location>
</feature>
<feature type="repeat" description="WD" evidence="3">
    <location>
        <begin position="1073"/>
        <end position="1114"/>
    </location>
</feature>
<dbReference type="STRING" id="128403.WA1_38945"/>
<dbReference type="SUPFAM" id="SSF50978">
    <property type="entry name" value="WD40 repeat-like"/>
    <property type="match status" value="1"/>
</dbReference>
<dbReference type="Pfam" id="PF00400">
    <property type="entry name" value="WD40"/>
    <property type="match status" value="14"/>
</dbReference>
<dbReference type="GO" id="GO:0043531">
    <property type="term" value="F:ADP binding"/>
    <property type="evidence" value="ECO:0007669"/>
    <property type="project" value="InterPro"/>
</dbReference>
<dbReference type="Gene3D" id="2.130.10.10">
    <property type="entry name" value="YVTN repeat-like/Quinoprotein amine dehydrogenase"/>
    <property type="match status" value="5"/>
</dbReference>
<dbReference type="EMBL" id="ANNX02000042">
    <property type="protein sequence ID" value="KYC38311.1"/>
    <property type="molecule type" value="Genomic_DNA"/>
</dbReference>
<evidence type="ECO:0000259" key="6">
    <source>
        <dbReference type="Pfam" id="PF26355"/>
    </source>
</evidence>
<dbReference type="SMART" id="SM00320">
    <property type="entry name" value="WD40"/>
    <property type="match status" value="14"/>
</dbReference>
<dbReference type="PROSITE" id="PS50294">
    <property type="entry name" value="WD_REPEATS_REGION"/>
    <property type="match status" value="12"/>
</dbReference>
<dbReference type="OrthoDB" id="567898at2"/>
<reference evidence="7 8" key="1">
    <citation type="journal article" date="2013" name="Genome Biol. Evol.">
        <title>Genomes of Stigonematalean cyanobacteria (subsection V) and the evolution of oxygenic photosynthesis from prokaryotes to plastids.</title>
        <authorList>
            <person name="Dagan T."/>
            <person name="Roettger M."/>
            <person name="Stucken K."/>
            <person name="Landan G."/>
            <person name="Koch R."/>
            <person name="Major P."/>
            <person name="Gould S.B."/>
            <person name="Goremykin V.V."/>
            <person name="Rippka R."/>
            <person name="Tandeau de Marsac N."/>
            <person name="Gugger M."/>
            <person name="Lockhart P.J."/>
            <person name="Allen J.F."/>
            <person name="Brune I."/>
            <person name="Maus I."/>
            <person name="Puhler A."/>
            <person name="Martin W.F."/>
        </authorList>
    </citation>
    <scope>NUCLEOTIDE SEQUENCE [LARGE SCALE GENOMIC DNA]</scope>
    <source>
        <strain evidence="7 8">PCC 7110</strain>
    </source>
</reference>
<protein>
    <submittedName>
        <fullName evidence="7">Uncharacterized protein</fullName>
    </submittedName>
</protein>
<dbReference type="InterPro" id="IPR002182">
    <property type="entry name" value="NB-ARC"/>
</dbReference>
<accession>A0A139X0S9</accession>
<evidence type="ECO:0000256" key="2">
    <source>
        <dbReference type="ARBA" id="ARBA00022737"/>
    </source>
</evidence>
<evidence type="ECO:0000256" key="1">
    <source>
        <dbReference type="ARBA" id="ARBA00022574"/>
    </source>
</evidence>
<feature type="region of interest" description="Disordered" evidence="4">
    <location>
        <begin position="90"/>
        <end position="110"/>
    </location>
</feature>
<sequence length="1248" mass="138027">MTIEEALVIIDTALHPESLSDLQELILRHSWEGKSYPEIGEICGYDPNYVKDTGSKLWKLLSKSLGEEISKSNFRTVLRRRATAEDKAIQVQNRQEEIISPSLPPPLPPSSYPPLPTPHSLLPKQDWGDAVDVPIFLGRTQEINTLQQWIVEENCRLIALLGMGGIGKTALSIKFAEHIQNEFEYVVWRSLRNAPPVEDMLLSLLQFLSNQQATEANLPKDTNGRISRLIDYLRSSRCLLVLDNAETIMGGGNRAGQYLEGYEGYGDLFRRIGEARHKSCLLLTSREKPKEFVVLEGEILPVRSLPITGLTETDVREILRVKGQFSGSDNEWQLLISHYAGNPLALKIVAGGIQDLFDGSISNYLEILNQGTVIFDDIRDLLKLDFCRLLDLEKEVMYWLAIEREPVSILELREHILSPEAKQKIPETLRGLGQRSLIEKTANGFTQQPVVMDYITERLIDESYQGIVSGEIKIFQNHSLLNAQVKDYIREAQIRLIVKPLIDKLLAASNQTNLENRIKQILEKEQQKTPPEPGYVAGNILNILSQLKVDLTGYDFSHLTVWQAYLQDTSLQKVNFAGADLTKSVFAETLSSITSVAFSSDGELLATCDVNCEVRLWEIKDVQIRYIASLQGHTNWVHSVTFSPVSSSKPEGMIASGSEDQTVRIWDISTGECIHVLQGHTSRVWSVAFSPILMDSTLGGIVASGGDDRTIKLWDVATGRCLKTLQEHTGGVSSVAFHPRGNLLASGSGDGTIRFWDVTEGQCVKILEGHTGGVSSVAFSPDGSLLASGSEDRTVRLWDIKESRCIKTLQGHTGLVWSVAFSPNGSLLASGSEDHTVRLWDIPEGNCIRVLHGHTNRIWSVAFNPIFQNGLGSILVSGSKDQTVRLWNVSNGSCLRTIRGYTNWIGWIAFSPDGKFLTSANEDRTVRLWNVADGKCQAVLKGHTHQVWSVAFNPDGKILASGSEDRTIRLWNVDDSRCIHVLSGHTSRVWSVAFSLDGKTLASGGGDCTIKLWDVNSGKCRKTLNEHTSLVWSVAFCPAPISASYKDGILASGSGDRTIKLWDINTGECIKTLEGHKSWVFSVAFSSDGKMLASSGADGTIRLWNISEGTCVKVLQTDTKLILQLAFIPETGRQNLPPLLACGSDDRKIRIWDVSQGKCIKVLQGHTAWIWSVAFSPDGKILASGSQDETIKLWDMNTDENIKTLVSEKPYQGMNITDIKGLTQANIATLKSLGAVEFGMDEKGKNLL</sequence>
<feature type="domain" description="NB-ARC" evidence="5">
    <location>
        <begin position="140"/>
        <end position="244"/>
    </location>
</feature>
<dbReference type="PROSITE" id="PS00678">
    <property type="entry name" value="WD_REPEATS_1"/>
    <property type="match status" value="13"/>
</dbReference>
<dbReference type="AlphaFoldDB" id="A0A139X0S9"/>
<dbReference type="SUPFAM" id="SSF50998">
    <property type="entry name" value="Quinoprotein alcohol dehydrogenase-like"/>
    <property type="match status" value="1"/>
</dbReference>
<feature type="domain" description="vWA-MoxR associated protein N-terminal HTH" evidence="6">
    <location>
        <begin position="1"/>
        <end position="80"/>
    </location>
</feature>
<feature type="repeat" description="WD" evidence="3">
    <location>
        <begin position="630"/>
        <end position="676"/>
    </location>
</feature>
<dbReference type="Pfam" id="PF00931">
    <property type="entry name" value="NB-ARC"/>
    <property type="match status" value="1"/>
</dbReference>
<feature type="repeat" description="WD" evidence="3">
    <location>
        <begin position="940"/>
        <end position="981"/>
    </location>
</feature>
<feature type="repeat" description="WD" evidence="3">
    <location>
        <begin position="767"/>
        <end position="808"/>
    </location>
</feature>